<accession>A0A9Q0FEF4</accession>
<keyword evidence="1" id="KW-0812">Transmembrane</keyword>
<gene>
    <name evidence="2" type="ORF">Tsubulata_010815</name>
</gene>
<reference evidence="2" key="2">
    <citation type="journal article" date="2023" name="Plants (Basel)">
        <title>Annotation of the Turnera subulata (Passifloraceae) Draft Genome Reveals the S-Locus Evolved after the Divergence of Turneroideae from Passifloroideae in a Stepwise Manner.</title>
        <authorList>
            <person name="Henning P.M."/>
            <person name="Roalson E.H."/>
            <person name="Mir W."/>
            <person name="McCubbin A.G."/>
            <person name="Shore J.S."/>
        </authorList>
    </citation>
    <scope>NUCLEOTIDE SEQUENCE</scope>
    <source>
        <strain evidence="2">F60SS</strain>
    </source>
</reference>
<dbReference type="Proteomes" id="UP001141552">
    <property type="component" value="Unassembled WGS sequence"/>
</dbReference>
<proteinExistence type="predicted"/>
<protein>
    <submittedName>
        <fullName evidence="2">Uncharacterized protein</fullName>
    </submittedName>
</protein>
<reference evidence="2" key="1">
    <citation type="submission" date="2022-02" db="EMBL/GenBank/DDBJ databases">
        <authorList>
            <person name="Henning P.M."/>
            <person name="McCubbin A.G."/>
            <person name="Shore J.S."/>
        </authorList>
    </citation>
    <scope>NUCLEOTIDE SEQUENCE</scope>
    <source>
        <strain evidence="2">F60SS</strain>
        <tissue evidence="2">Leaves</tissue>
    </source>
</reference>
<evidence type="ECO:0000313" key="2">
    <source>
        <dbReference type="EMBL" id="KAJ4828801.1"/>
    </source>
</evidence>
<organism evidence="2 3">
    <name type="scientific">Turnera subulata</name>
    <dbReference type="NCBI Taxonomy" id="218843"/>
    <lineage>
        <taxon>Eukaryota</taxon>
        <taxon>Viridiplantae</taxon>
        <taxon>Streptophyta</taxon>
        <taxon>Embryophyta</taxon>
        <taxon>Tracheophyta</taxon>
        <taxon>Spermatophyta</taxon>
        <taxon>Magnoliopsida</taxon>
        <taxon>eudicotyledons</taxon>
        <taxon>Gunneridae</taxon>
        <taxon>Pentapetalae</taxon>
        <taxon>rosids</taxon>
        <taxon>fabids</taxon>
        <taxon>Malpighiales</taxon>
        <taxon>Passifloraceae</taxon>
        <taxon>Turnera</taxon>
    </lineage>
</organism>
<name>A0A9Q0FEF4_9ROSI</name>
<feature type="non-terminal residue" evidence="2">
    <location>
        <position position="69"/>
    </location>
</feature>
<evidence type="ECO:0000313" key="3">
    <source>
        <dbReference type="Proteomes" id="UP001141552"/>
    </source>
</evidence>
<sequence length="69" mass="8404">MEIDDESYFFICLSSFYILEPISVIIFKKKKSLVIPEKRRIYNVIQINNFIYNNFHNYTTRCTIRTQET</sequence>
<feature type="transmembrane region" description="Helical" evidence="1">
    <location>
        <begin position="6"/>
        <end position="27"/>
    </location>
</feature>
<keyword evidence="1" id="KW-1133">Transmembrane helix</keyword>
<dbReference type="AlphaFoldDB" id="A0A9Q0FEF4"/>
<keyword evidence="1" id="KW-0472">Membrane</keyword>
<comment type="caution">
    <text evidence="2">The sequence shown here is derived from an EMBL/GenBank/DDBJ whole genome shotgun (WGS) entry which is preliminary data.</text>
</comment>
<evidence type="ECO:0000256" key="1">
    <source>
        <dbReference type="SAM" id="Phobius"/>
    </source>
</evidence>
<dbReference type="EMBL" id="JAKUCV010006080">
    <property type="protein sequence ID" value="KAJ4828801.1"/>
    <property type="molecule type" value="Genomic_DNA"/>
</dbReference>
<keyword evidence="3" id="KW-1185">Reference proteome</keyword>